<dbReference type="SUPFAM" id="SSF56784">
    <property type="entry name" value="HAD-like"/>
    <property type="match status" value="1"/>
</dbReference>
<keyword evidence="1" id="KW-0809">Transit peptide</keyword>
<accession>A0A0M9G8A1</accession>
<organism evidence="3 4">
    <name type="scientific">Leptomonas pyrrhocoris</name>
    <name type="common">Firebug parasite</name>
    <dbReference type="NCBI Taxonomy" id="157538"/>
    <lineage>
        <taxon>Eukaryota</taxon>
        <taxon>Discoba</taxon>
        <taxon>Euglenozoa</taxon>
        <taxon>Kinetoplastea</taxon>
        <taxon>Metakinetoplastina</taxon>
        <taxon>Trypanosomatida</taxon>
        <taxon>Trypanosomatidae</taxon>
        <taxon>Leishmaniinae</taxon>
        <taxon>Leptomonas</taxon>
    </lineage>
</organism>
<comment type="similarity">
    <text evidence="1">Belongs to the TIM50 family.</text>
</comment>
<dbReference type="RefSeq" id="XP_015662928.1">
    <property type="nucleotide sequence ID" value="XM_015797408.1"/>
</dbReference>
<dbReference type="CDD" id="cd07521">
    <property type="entry name" value="HAD_FCP1-like"/>
    <property type="match status" value="1"/>
</dbReference>
<evidence type="ECO:0000256" key="1">
    <source>
        <dbReference type="RuleBase" id="RU365079"/>
    </source>
</evidence>
<proteinExistence type="inferred from homology"/>
<evidence type="ECO:0000313" key="3">
    <source>
        <dbReference type="EMBL" id="KPA84489.1"/>
    </source>
</evidence>
<dbReference type="PROSITE" id="PS50969">
    <property type="entry name" value="FCP1"/>
    <property type="match status" value="1"/>
</dbReference>
<dbReference type="InterPro" id="IPR023214">
    <property type="entry name" value="HAD_sf"/>
</dbReference>
<reference evidence="3 4" key="1">
    <citation type="submission" date="2015-07" db="EMBL/GenBank/DDBJ databases">
        <title>High-quality genome of monoxenous trypanosomatid Leptomonas pyrrhocoris.</title>
        <authorList>
            <person name="Flegontov P."/>
            <person name="Butenko A."/>
            <person name="Firsov S."/>
            <person name="Vlcek C."/>
            <person name="Logacheva M.D."/>
            <person name="Field M."/>
            <person name="Filatov D."/>
            <person name="Flegontova O."/>
            <person name="Gerasimov E."/>
            <person name="Jackson A.P."/>
            <person name="Kelly S."/>
            <person name="Opperdoes F."/>
            <person name="O'Reilly A."/>
            <person name="Votypka J."/>
            <person name="Yurchenko V."/>
            <person name="Lukes J."/>
        </authorList>
    </citation>
    <scope>NUCLEOTIDE SEQUENCE [LARGE SCALE GENOMIC DNA]</scope>
    <source>
        <strain evidence="3">H10</strain>
    </source>
</reference>
<dbReference type="OrthoDB" id="277011at2759"/>
<keyword evidence="4" id="KW-1185">Reference proteome</keyword>
<sequence>MNEVNRPPYFTKPQEYVGNNQRKTLLLDMDETLVYCYLGRPKFFGASSEDFYSFRLDDEPEVEYCAFKRPGVDRFLQRCAEYYDLCILTAGDELYAKTLLRWLTPSIPESRWYCRDFCAQDANGIRYKDLSSLPGPPFDPRNTLLLDDSAPGIVVPATNGLSIPRFAPQAGRSDEENYERMRRDSALDTFGNMLCKAKFTSCSDVRTPIREFYEYMENWTRQNIA</sequence>
<dbReference type="Proteomes" id="UP000037923">
    <property type="component" value="Unassembled WGS sequence"/>
</dbReference>
<comment type="caution">
    <text evidence="3">The sequence shown here is derived from an EMBL/GenBank/DDBJ whole genome shotgun (WGS) entry which is preliminary data.</text>
</comment>
<keyword evidence="1" id="KW-0653">Protein transport</keyword>
<evidence type="ECO:0000313" key="4">
    <source>
        <dbReference type="Proteomes" id="UP000037923"/>
    </source>
</evidence>
<comment type="subunit">
    <text evidence="1">Component of the TIM23 complex.</text>
</comment>
<dbReference type="Gene3D" id="3.40.50.1000">
    <property type="entry name" value="HAD superfamily/HAD-like"/>
    <property type="match status" value="1"/>
</dbReference>
<feature type="domain" description="FCP1 homology" evidence="2">
    <location>
        <begin position="18"/>
        <end position="187"/>
    </location>
</feature>
<dbReference type="GO" id="GO:0005744">
    <property type="term" value="C:TIM23 mitochondrial import inner membrane translocase complex"/>
    <property type="evidence" value="ECO:0007669"/>
    <property type="project" value="UniProtKB-UniRule"/>
</dbReference>
<comment type="function">
    <text evidence="1">Essential component of the TIM23 complex, a complex that mediates the translocation of transit peptide-containing proteins across the mitochondrial inner membrane.</text>
</comment>
<keyword evidence="1" id="KW-0813">Transport</keyword>
<protein>
    <recommendedName>
        <fullName evidence="1">Mitochondrial import inner membrane translocase subunit TIM50</fullName>
    </recommendedName>
</protein>
<name>A0A0M9G8A1_LEPPY</name>
<dbReference type="InterPro" id="IPR004274">
    <property type="entry name" value="FCP1_dom"/>
</dbReference>
<evidence type="ECO:0000259" key="2">
    <source>
        <dbReference type="PROSITE" id="PS50969"/>
    </source>
</evidence>
<dbReference type="EMBL" id="LGTL01000002">
    <property type="protein sequence ID" value="KPA84489.1"/>
    <property type="molecule type" value="Genomic_DNA"/>
</dbReference>
<keyword evidence="1" id="KW-0496">Mitochondrion</keyword>
<gene>
    <name evidence="3" type="ORF">ABB37_01041</name>
</gene>
<comment type="subcellular location">
    <subcellularLocation>
        <location evidence="1">Mitochondrion inner membrane</location>
        <topology evidence="1">Single-pass membrane protein</topology>
    </subcellularLocation>
</comment>
<dbReference type="InterPro" id="IPR050365">
    <property type="entry name" value="TIM50"/>
</dbReference>
<keyword evidence="1" id="KW-0811">Translocation</keyword>
<dbReference type="OMA" id="EYCAFKR"/>
<dbReference type="VEuPathDB" id="TriTrypDB:LpyrH10_02_0150"/>
<dbReference type="InterPro" id="IPR036412">
    <property type="entry name" value="HAD-like_sf"/>
</dbReference>
<dbReference type="PANTHER" id="PTHR12210">
    <property type="entry name" value="DULLARD PROTEIN PHOSPHATASE"/>
    <property type="match status" value="1"/>
</dbReference>
<dbReference type="SMART" id="SM00577">
    <property type="entry name" value="CPDc"/>
    <property type="match status" value="1"/>
</dbReference>
<dbReference type="Pfam" id="PF03031">
    <property type="entry name" value="NIF"/>
    <property type="match status" value="1"/>
</dbReference>
<dbReference type="GO" id="GO:0015031">
    <property type="term" value="P:protein transport"/>
    <property type="evidence" value="ECO:0007669"/>
    <property type="project" value="UniProtKB-KW"/>
</dbReference>
<dbReference type="GeneID" id="26901336"/>
<dbReference type="AlphaFoldDB" id="A0A0M9G8A1"/>